<sequence>MTTFEDEIREVLKVEFGTGSLKEAGTADEIFRLIQHGYPISGSKIDWKRVPGAIRCFEEIKSKRPERFIQFFDEVCAQFELKGPVLYAGDSATDFALAGSIQSMRRALPELIDIPQHHYFVGPNASWCFCFTMEGDMDFGSVAAPPLS</sequence>
<comment type="caution">
    <text evidence="1">The sequence shown here is derived from an EMBL/GenBank/DDBJ whole genome shotgun (WGS) entry which is preliminary data.</text>
</comment>
<proteinExistence type="predicted"/>
<dbReference type="RefSeq" id="WP_197961991.1">
    <property type="nucleotide sequence ID" value="NZ_JACCHP010000017.1"/>
</dbReference>
<name>A0ABS0PUE9_9BRAD</name>
<accession>A0ABS0PUE9</accession>
<organism evidence="1 2">
    <name type="scientific">Bradyrhizobium agreste</name>
    <dbReference type="NCBI Taxonomy" id="2751811"/>
    <lineage>
        <taxon>Bacteria</taxon>
        <taxon>Pseudomonadati</taxon>
        <taxon>Pseudomonadota</taxon>
        <taxon>Alphaproteobacteria</taxon>
        <taxon>Hyphomicrobiales</taxon>
        <taxon>Nitrobacteraceae</taxon>
        <taxon>Bradyrhizobium</taxon>
    </lineage>
</organism>
<keyword evidence="2" id="KW-1185">Reference proteome</keyword>
<dbReference type="Proteomes" id="UP000807370">
    <property type="component" value="Unassembled WGS sequence"/>
</dbReference>
<reference evidence="1 2" key="1">
    <citation type="submission" date="2020-07" db="EMBL/GenBank/DDBJ databases">
        <title>Bradyrhizobium diversity isolated from nodules of indigenous legumes of Western Australia.</title>
        <authorList>
            <person name="Klepa M.S."/>
        </authorList>
    </citation>
    <scope>NUCLEOTIDE SEQUENCE [LARGE SCALE GENOMIC DNA]</scope>
    <source>
        <strain evidence="1 2">CNPSo 4010</strain>
    </source>
</reference>
<evidence type="ECO:0000313" key="2">
    <source>
        <dbReference type="Proteomes" id="UP000807370"/>
    </source>
</evidence>
<dbReference type="EMBL" id="JACCHP010000017">
    <property type="protein sequence ID" value="MBH5400828.1"/>
    <property type="molecule type" value="Genomic_DNA"/>
</dbReference>
<evidence type="ECO:0008006" key="3">
    <source>
        <dbReference type="Google" id="ProtNLM"/>
    </source>
</evidence>
<gene>
    <name evidence="1" type="ORF">HZZ13_24055</name>
</gene>
<protein>
    <recommendedName>
        <fullName evidence="3">Haloacid dehalogenase-like hydrolase</fullName>
    </recommendedName>
</protein>
<evidence type="ECO:0000313" key="1">
    <source>
        <dbReference type="EMBL" id="MBH5400828.1"/>
    </source>
</evidence>